<dbReference type="Proteomes" id="UP000054560">
    <property type="component" value="Unassembled WGS sequence"/>
</dbReference>
<evidence type="ECO:0000256" key="1">
    <source>
        <dbReference type="SAM" id="MobiDB-lite"/>
    </source>
</evidence>
<sequence>MIITSPKIKGFFGGKPKLQNQYKKLTIGDLKRRLDSENIFYGPLADKTELTELLRVNEIKLEGMLPKPTSTATPSSTTTSTATPSSTTTSTATPSSTTASTATPNSTTASTATPSSTTASTATSSSSSTTTNTSSPPGPISNIIGQRPDETQSSDNPGPHEGPNKITL</sequence>
<dbReference type="RefSeq" id="XP_014153629.1">
    <property type="nucleotide sequence ID" value="XM_014298154.1"/>
</dbReference>
<feature type="compositionally biased region" description="Low complexity" evidence="1">
    <location>
        <begin position="68"/>
        <end position="135"/>
    </location>
</feature>
<protein>
    <submittedName>
        <fullName evidence="2">Uncharacterized protein</fullName>
    </submittedName>
</protein>
<organism evidence="2 3">
    <name type="scientific">Sphaeroforma arctica JP610</name>
    <dbReference type="NCBI Taxonomy" id="667725"/>
    <lineage>
        <taxon>Eukaryota</taxon>
        <taxon>Ichthyosporea</taxon>
        <taxon>Ichthyophonida</taxon>
        <taxon>Sphaeroforma</taxon>
    </lineage>
</organism>
<dbReference type="GeneID" id="25908391"/>
<reference evidence="2 3" key="1">
    <citation type="submission" date="2011-02" db="EMBL/GenBank/DDBJ databases">
        <title>The Genome Sequence of Sphaeroforma arctica JP610.</title>
        <authorList>
            <consortium name="The Broad Institute Genome Sequencing Platform"/>
            <person name="Russ C."/>
            <person name="Cuomo C."/>
            <person name="Young S.K."/>
            <person name="Zeng Q."/>
            <person name="Gargeya S."/>
            <person name="Alvarado L."/>
            <person name="Berlin A."/>
            <person name="Chapman S.B."/>
            <person name="Chen Z."/>
            <person name="Freedman E."/>
            <person name="Gellesch M."/>
            <person name="Goldberg J."/>
            <person name="Griggs A."/>
            <person name="Gujja S."/>
            <person name="Heilman E."/>
            <person name="Heiman D."/>
            <person name="Howarth C."/>
            <person name="Mehta T."/>
            <person name="Neiman D."/>
            <person name="Pearson M."/>
            <person name="Roberts A."/>
            <person name="Saif S."/>
            <person name="Shea T."/>
            <person name="Shenoy N."/>
            <person name="Sisk P."/>
            <person name="Stolte C."/>
            <person name="Sykes S."/>
            <person name="White J."/>
            <person name="Yandava C."/>
            <person name="Burger G."/>
            <person name="Gray M.W."/>
            <person name="Holland P.W.H."/>
            <person name="King N."/>
            <person name="Lang F.B.F."/>
            <person name="Roger A.J."/>
            <person name="Ruiz-Trillo I."/>
            <person name="Haas B."/>
            <person name="Nusbaum C."/>
            <person name="Birren B."/>
        </authorList>
    </citation>
    <scope>NUCLEOTIDE SEQUENCE [LARGE SCALE GENOMIC DNA]</scope>
    <source>
        <strain evidence="2 3">JP610</strain>
    </source>
</reference>
<name>A0A0L0FSF2_9EUKA</name>
<dbReference type="EMBL" id="KQ242256">
    <property type="protein sequence ID" value="KNC79727.1"/>
    <property type="molecule type" value="Genomic_DNA"/>
</dbReference>
<proteinExistence type="predicted"/>
<gene>
    <name evidence="2" type="ORF">SARC_07887</name>
</gene>
<feature type="region of interest" description="Disordered" evidence="1">
    <location>
        <begin position="63"/>
        <end position="168"/>
    </location>
</feature>
<keyword evidence="3" id="KW-1185">Reference proteome</keyword>
<evidence type="ECO:0000313" key="3">
    <source>
        <dbReference type="Proteomes" id="UP000054560"/>
    </source>
</evidence>
<evidence type="ECO:0000313" key="2">
    <source>
        <dbReference type="EMBL" id="KNC79727.1"/>
    </source>
</evidence>
<accession>A0A0L0FSF2</accession>
<dbReference type="AlphaFoldDB" id="A0A0L0FSF2"/>